<dbReference type="InterPro" id="IPR038287">
    <property type="entry name" value="Cse2_sf"/>
</dbReference>
<proteinExistence type="predicted"/>
<feature type="region of interest" description="Disordered" evidence="1">
    <location>
        <begin position="76"/>
        <end position="111"/>
    </location>
</feature>
<dbReference type="InterPro" id="IPR013382">
    <property type="entry name" value="CRISPR-assoc_prot_Cse2"/>
</dbReference>
<evidence type="ECO:0000313" key="2">
    <source>
        <dbReference type="EMBL" id="MBA4865993.1"/>
    </source>
</evidence>
<organism evidence="2 3">
    <name type="scientific">Streptomyces himalayensis subsp. aureolus</name>
    <dbReference type="NCBI Taxonomy" id="2758039"/>
    <lineage>
        <taxon>Bacteria</taxon>
        <taxon>Bacillati</taxon>
        <taxon>Actinomycetota</taxon>
        <taxon>Actinomycetes</taxon>
        <taxon>Kitasatosporales</taxon>
        <taxon>Streptomycetaceae</taxon>
        <taxon>Streptomyces</taxon>
        <taxon>Streptomyces himalayensis</taxon>
    </lineage>
</organism>
<dbReference type="AlphaFoldDB" id="A0A7W2HJE5"/>
<dbReference type="Gene3D" id="1.10.520.40">
    <property type="entry name" value="CRISPR-associated protein Cse2"/>
    <property type="match status" value="1"/>
</dbReference>
<evidence type="ECO:0000313" key="3">
    <source>
        <dbReference type="Proteomes" id="UP000586976"/>
    </source>
</evidence>
<name>A0A7W2HJE5_9ACTN</name>
<reference evidence="2 3" key="1">
    <citation type="submission" date="2020-07" db="EMBL/GenBank/DDBJ databases">
        <title>Streptomyces isolated from Indian soil.</title>
        <authorList>
            <person name="Mandal S."/>
            <person name="Maiti P.K."/>
        </authorList>
    </citation>
    <scope>NUCLEOTIDE SEQUENCE [LARGE SCALE GENOMIC DNA]</scope>
    <source>
        <strain evidence="2 3">PSKA54</strain>
    </source>
</reference>
<evidence type="ECO:0000256" key="1">
    <source>
        <dbReference type="SAM" id="MobiDB-lite"/>
    </source>
</evidence>
<dbReference type="Pfam" id="PF09485">
    <property type="entry name" value="CRISPR_Cse2"/>
    <property type="match status" value="1"/>
</dbReference>
<keyword evidence="3" id="KW-1185">Reference proteome</keyword>
<sequence length="211" mass="23956">MPTTQQHRAHYDAFVTHISALCQTKHIRADLERGRGRPVHECRPLHRHLSRLVAQHPARRAHYTLASLIALQRSTSPHSTDADLDIDTDNPATTRDRPDREEPTPADANAARAWRSRPNLGTSLAIAVRDHGFNASRTEDRLYTLTGLSSELLHPRLWSLARHLLAADVAIDWAVLLEDLAWWDHDQGEIGTRWQDSFYLTLDSHPTAQEL</sequence>
<protein>
    <submittedName>
        <fullName evidence="2">Type I-E CRISPR-associated protein Cse2/CasB</fullName>
    </submittedName>
</protein>
<dbReference type="RefSeq" id="WP_181867430.1">
    <property type="nucleotide sequence ID" value="NZ_JACEQY010000050.1"/>
</dbReference>
<comment type="caution">
    <text evidence="2">The sequence shown here is derived from an EMBL/GenBank/DDBJ whole genome shotgun (WGS) entry which is preliminary data.</text>
</comment>
<gene>
    <name evidence="2" type="ORF">H1V43_32560</name>
</gene>
<dbReference type="Proteomes" id="UP000586976">
    <property type="component" value="Unassembled WGS sequence"/>
</dbReference>
<feature type="compositionally biased region" description="Basic and acidic residues" evidence="1">
    <location>
        <begin position="94"/>
        <end position="103"/>
    </location>
</feature>
<dbReference type="EMBL" id="JACEQY010000050">
    <property type="protein sequence ID" value="MBA4865993.1"/>
    <property type="molecule type" value="Genomic_DNA"/>
</dbReference>
<accession>A0A7W2HJE5</accession>